<dbReference type="RefSeq" id="WP_188969945.1">
    <property type="nucleotide sequence ID" value="NZ_BMKW01000010.1"/>
</dbReference>
<keyword evidence="3" id="KW-1185">Reference proteome</keyword>
<dbReference type="InterPro" id="IPR003673">
    <property type="entry name" value="CoA-Trfase_fam_III"/>
</dbReference>
<dbReference type="GO" id="GO:0008410">
    <property type="term" value="F:CoA-transferase activity"/>
    <property type="evidence" value="ECO:0007669"/>
    <property type="project" value="TreeGrafter"/>
</dbReference>
<dbReference type="Gene3D" id="3.30.1540.10">
    <property type="entry name" value="formyl-coa transferase, domain 3"/>
    <property type="match status" value="1"/>
</dbReference>
<protein>
    <recommendedName>
        <fullName evidence="4">CoA transferase</fullName>
    </recommendedName>
</protein>
<accession>A0A917KTE4</accession>
<dbReference type="Pfam" id="PF02515">
    <property type="entry name" value="CoA_transf_3"/>
    <property type="match status" value="1"/>
</dbReference>
<dbReference type="InterPro" id="IPR023606">
    <property type="entry name" value="CoA-Trfase_III_dom_1_sf"/>
</dbReference>
<gene>
    <name evidence="2" type="ORF">GCM10011320_39900</name>
</gene>
<evidence type="ECO:0000313" key="2">
    <source>
        <dbReference type="EMBL" id="GGJ28631.1"/>
    </source>
</evidence>
<dbReference type="SUPFAM" id="SSF89796">
    <property type="entry name" value="CoA-transferase family III (CaiB/BaiF)"/>
    <property type="match status" value="1"/>
</dbReference>
<sequence>MTSPVGPLSGLRVLDLTRVLAGPTCTQMLGDLGAEVIKIERPEAGDDTRGFAPPFWPETKESAYFIGVNRNKKSVTVDIAKPEGQALILKLLESSDILAENFKVGALAKYGLGYEQLKDRFPRLIYCSITGFGQTGPYAPRPGYDALIQAMGGIMSLTGEPNGSPQKAGVPVADLFAGLYGCIGILAALNHRHATGQGQQIDIGMLDTHVAWLANQGMNYLSTGENPPRLGNQHPNISPYQEYPTKDGYLILAVGNDPTFERFCKSFGQEHLLADERFATNPNRVANRDLVTQTLTPLMKTKTTTEWVAALEALKIGCGPINTLKDVFADPHVQARNMTLEMHHGSGATVKVIANPVKLSATPPTYRSAPPVLGEHTDAVLSGILGMSAVEIDTLRAKGVL</sequence>
<proteinExistence type="predicted"/>
<evidence type="ECO:0008006" key="4">
    <source>
        <dbReference type="Google" id="ProtNLM"/>
    </source>
</evidence>
<evidence type="ECO:0000313" key="3">
    <source>
        <dbReference type="Proteomes" id="UP000661507"/>
    </source>
</evidence>
<dbReference type="AlphaFoldDB" id="A0A917KTE4"/>
<dbReference type="InterPro" id="IPR044855">
    <property type="entry name" value="CoA-Trfase_III_dom3_sf"/>
</dbReference>
<dbReference type="PANTHER" id="PTHR48207:SF3">
    <property type="entry name" value="SUCCINATE--HYDROXYMETHYLGLUTARATE COA-TRANSFERASE"/>
    <property type="match status" value="1"/>
</dbReference>
<reference evidence="2" key="2">
    <citation type="submission" date="2020-09" db="EMBL/GenBank/DDBJ databases">
        <authorList>
            <person name="Sun Q."/>
            <person name="Zhou Y."/>
        </authorList>
    </citation>
    <scope>NUCLEOTIDE SEQUENCE</scope>
    <source>
        <strain evidence="2">CGMCC 1.3617</strain>
    </source>
</reference>
<dbReference type="Proteomes" id="UP000661507">
    <property type="component" value="Unassembled WGS sequence"/>
</dbReference>
<name>A0A917KTE4_9PROT</name>
<dbReference type="PANTHER" id="PTHR48207">
    <property type="entry name" value="SUCCINATE--HYDROXYMETHYLGLUTARATE COA-TRANSFERASE"/>
    <property type="match status" value="1"/>
</dbReference>
<dbReference type="EMBL" id="BMKW01000010">
    <property type="protein sequence ID" value="GGJ28631.1"/>
    <property type="molecule type" value="Genomic_DNA"/>
</dbReference>
<evidence type="ECO:0000256" key="1">
    <source>
        <dbReference type="ARBA" id="ARBA00022679"/>
    </source>
</evidence>
<dbReference type="InterPro" id="IPR050483">
    <property type="entry name" value="CoA-transferase_III_domain"/>
</dbReference>
<dbReference type="Gene3D" id="3.40.50.10540">
    <property type="entry name" value="Crotonobetainyl-coa:carnitine coa-transferase, domain 1"/>
    <property type="match status" value="1"/>
</dbReference>
<organism evidence="2 3">
    <name type="scientific">Neoroseomonas lacus</name>
    <dbReference type="NCBI Taxonomy" id="287609"/>
    <lineage>
        <taxon>Bacteria</taxon>
        <taxon>Pseudomonadati</taxon>
        <taxon>Pseudomonadota</taxon>
        <taxon>Alphaproteobacteria</taxon>
        <taxon>Acetobacterales</taxon>
        <taxon>Acetobacteraceae</taxon>
        <taxon>Neoroseomonas</taxon>
    </lineage>
</organism>
<reference evidence="2" key="1">
    <citation type="journal article" date="2014" name="Int. J. Syst. Evol. Microbiol.">
        <title>Complete genome sequence of Corynebacterium casei LMG S-19264T (=DSM 44701T), isolated from a smear-ripened cheese.</title>
        <authorList>
            <consortium name="US DOE Joint Genome Institute (JGI-PGF)"/>
            <person name="Walter F."/>
            <person name="Albersmeier A."/>
            <person name="Kalinowski J."/>
            <person name="Ruckert C."/>
        </authorList>
    </citation>
    <scope>NUCLEOTIDE SEQUENCE</scope>
    <source>
        <strain evidence="2">CGMCC 1.3617</strain>
    </source>
</reference>
<keyword evidence="1" id="KW-0808">Transferase</keyword>
<comment type="caution">
    <text evidence="2">The sequence shown here is derived from an EMBL/GenBank/DDBJ whole genome shotgun (WGS) entry which is preliminary data.</text>
</comment>